<keyword evidence="2" id="KW-1185">Reference proteome</keyword>
<reference evidence="1 2" key="1">
    <citation type="submission" date="2015-09" db="EMBL/GenBank/DDBJ databases">
        <title>Draft genome of the parasitic nematode Teladorsagia circumcincta isolate WARC Sus (inbred).</title>
        <authorList>
            <person name="Mitreva M."/>
        </authorList>
    </citation>
    <scope>NUCLEOTIDE SEQUENCE [LARGE SCALE GENOMIC DNA]</scope>
    <source>
        <strain evidence="1 2">S</strain>
    </source>
</reference>
<evidence type="ECO:0000313" key="2">
    <source>
        <dbReference type="Proteomes" id="UP000230423"/>
    </source>
</evidence>
<dbReference type="AlphaFoldDB" id="A0A2G9UAR1"/>
<dbReference type="EMBL" id="KZ347699">
    <property type="protein sequence ID" value="PIO67283.1"/>
    <property type="molecule type" value="Genomic_DNA"/>
</dbReference>
<organism evidence="1 2">
    <name type="scientific">Teladorsagia circumcincta</name>
    <name type="common">Brown stomach worm</name>
    <name type="synonym">Ostertagia circumcincta</name>
    <dbReference type="NCBI Taxonomy" id="45464"/>
    <lineage>
        <taxon>Eukaryota</taxon>
        <taxon>Metazoa</taxon>
        <taxon>Ecdysozoa</taxon>
        <taxon>Nematoda</taxon>
        <taxon>Chromadorea</taxon>
        <taxon>Rhabditida</taxon>
        <taxon>Rhabditina</taxon>
        <taxon>Rhabditomorpha</taxon>
        <taxon>Strongyloidea</taxon>
        <taxon>Trichostrongylidae</taxon>
        <taxon>Teladorsagia</taxon>
    </lineage>
</organism>
<evidence type="ECO:0000313" key="1">
    <source>
        <dbReference type="EMBL" id="PIO67283.1"/>
    </source>
</evidence>
<dbReference type="Proteomes" id="UP000230423">
    <property type="component" value="Unassembled WGS sequence"/>
</dbReference>
<dbReference type="OrthoDB" id="10249250at2759"/>
<accession>A0A2G9UAR1</accession>
<name>A0A2G9UAR1_TELCI</name>
<sequence length="101" mass="11690">MLTVVLHHSLASEAQPEDYSFYPDPIEHANGLEKKMFLARRARDDRDEAKVYYRAEKPTKGRRYLVPFHLPTDVPKLNSLLLGLDRPFPKSFEDGVKFSNT</sequence>
<protein>
    <submittedName>
        <fullName evidence="1">Uncharacterized protein</fullName>
    </submittedName>
</protein>
<gene>
    <name evidence="1" type="ORF">TELCIR_10971</name>
</gene>
<proteinExistence type="predicted"/>